<dbReference type="EMBL" id="CP001440">
    <property type="protein sequence ID" value="ACN52989.1"/>
    <property type="molecule type" value="Genomic_DNA"/>
</dbReference>
<dbReference type="HOGENOM" id="CLU_3213233_0_0_12"/>
<dbReference type="Proteomes" id="UP000006163">
    <property type="component" value="Plasmid VS116_lp28-3"/>
</dbReference>
<gene>
    <name evidence="1" type="ORF">BVAVS116_H0108</name>
</gene>
<keyword evidence="2" id="KW-1185">Reference proteome</keyword>
<keyword evidence="1" id="KW-0614">Plasmid</keyword>
<evidence type="ECO:0000313" key="1">
    <source>
        <dbReference type="EMBL" id="ACN52989.1"/>
    </source>
</evidence>
<sequence length="44" mass="5072">MLFKLFLAFSKFKNKLLASTSSMFCPHILCIESLAPLLFTNKNY</sequence>
<accession>C0R923</accession>
<dbReference type="AlphaFoldDB" id="C0R923"/>
<organism evidence="1 2">
    <name type="scientific">Borreliella valaisiana VS116</name>
    <dbReference type="NCBI Taxonomy" id="445987"/>
    <lineage>
        <taxon>Bacteria</taxon>
        <taxon>Pseudomonadati</taxon>
        <taxon>Spirochaetota</taxon>
        <taxon>Spirochaetia</taxon>
        <taxon>Spirochaetales</taxon>
        <taxon>Borreliaceae</taxon>
        <taxon>Borreliella</taxon>
    </lineage>
</organism>
<reference evidence="1 2" key="1">
    <citation type="journal article" date="2012" name="J. Bacteriol.">
        <title>Whole-Genome Sequences of Borrelia bissettii, Borrelia valaisiana, and Borrelia spielmanii.</title>
        <authorList>
            <person name="Schutzer S.E."/>
            <person name="Fraser-Liggett C.M."/>
            <person name="Qiu W.G."/>
            <person name="Kraiczy P."/>
            <person name="Mongodin E.F."/>
            <person name="Dunn J.J."/>
            <person name="Luft B.J."/>
            <person name="Casjens S.R."/>
        </authorList>
    </citation>
    <scope>NUCLEOTIDE SEQUENCE [LARGE SCALE GENOMIC DNA]</scope>
    <source>
        <strain evidence="1 2">VS116</strain>
        <plasmid evidence="1">VS116_lp28-3</plasmid>
    </source>
</reference>
<name>C0R923_BORVA</name>
<geneLocation type="plasmid" evidence="1 2">
    <name>VS116_lp28-3</name>
</geneLocation>
<evidence type="ECO:0000313" key="2">
    <source>
        <dbReference type="Proteomes" id="UP000006163"/>
    </source>
</evidence>
<protein>
    <submittedName>
        <fullName evidence="1">Uncharacterized protein</fullName>
    </submittedName>
</protein>
<proteinExistence type="predicted"/>